<organism evidence="2 3">
    <name type="scientific">Brachybacterium nesterenkovii</name>
    <dbReference type="NCBI Taxonomy" id="47847"/>
    <lineage>
        <taxon>Bacteria</taxon>
        <taxon>Bacillati</taxon>
        <taxon>Actinomycetota</taxon>
        <taxon>Actinomycetes</taxon>
        <taxon>Micrococcales</taxon>
        <taxon>Dermabacteraceae</taxon>
        <taxon>Brachybacterium</taxon>
    </lineage>
</organism>
<gene>
    <name evidence="2" type="ORF">FM110_02955</name>
</gene>
<keyword evidence="3" id="KW-1185">Reference proteome</keyword>
<dbReference type="EMBL" id="FWFG01000027">
    <property type="protein sequence ID" value="SLM89092.1"/>
    <property type="molecule type" value="Genomic_DNA"/>
</dbReference>
<sequence>MGPVIAFFLAALAIACGLLAVVAKPHWERHRETSALDRHTSRSQGARS</sequence>
<feature type="compositionally biased region" description="Basic and acidic residues" evidence="1">
    <location>
        <begin position="29"/>
        <end position="40"/>
    </location>
</feature>
<feature type="region of interest" description="Disordered" evidence="1">
    <location>
        <begin position="29"/>
        <end position="48"/>
    </location>
</feature>
<dbReference type="RefSeq" id="WP_159457960.1">
    <property type="nucleotide sequence ID" value="NZ_FWFG01000027.1"/>
</dbReference>
<evidence type="ECO:0000256" key="1">
    <source>
        <dbReference type="SAM" id="MobiDB-lite"/>
    </source>
</evidence>
<evidence type="ECO:0000313" key="3">
    <source>
        <dbReference type="Proteomes" id="UP000195981"/>
    </source>
</evidence>
<name>A0A1X6WUM7_9MICO</name>
<evidence type="ECO:0000313" key="2">
    <source>
        <dbReference type="EMBL" id="SLM89092.1"/>
    </source>
</evidence>
<proteinExistence type="predicted"/>
<dbReference type="Proteomes" id="UP000195981">
    <property type="component" value="Unassembled WGS sequence"/>
</dbReference>
<dbReference type="AlphaFoldDB" id="A0A1X6WUM7"/>
<reference evidence="2 3" key="1">
    <citation type="submission" date="2017-02" db="EMBL/GenBank/DDBJ databases">
        <authorList>
            <person name="Peterson S.W."/>
        </authorList>
    </citation>
    <scope>NUCLEOTIDE SEQUENCE [LARGE SCALE GENOMIC DNA]</scope>
    <source>
        <strain evidence="2 3">CIP104813</strain>
    </source>
</reference>
<protein>
    <submittedName>
        <fullName evidence="2">Uncharacterized protein</fullName>
    </submittedName>
</protein>
<accession>A0A1X6WUM7</accession>